<dbReference type="EMBL" id="FNAB01000001">
    <property type="protein sequence ID" value="SDC52922.1"/>
    <property type="molecule type" value="Genomic_DNA"/>
</dbReference>
<dbReference type="STRING" id="168276.SAMN05444580_101122"/>
<evidence type="ECO:0000256" key="1">
    <source>
        <dbReference type="SAM" id="MobiDB-lite"/>
    </source>
</evidence>
<reference evidence="2 3" key="1">
    <citation type="submission" date="2016-10" db="EMBL/GenBank/DDBJ databases">
        <authorList>
            <person name="de Groot N.N."/>
        </authorList>
    </citation>
    <scope>NUCLEOTIDE SEQUENCE [LARGE SCALE GENOMIC DNA]</scope>
    <source>
        <strain evidence="2 3">JCM 11308</strain>
    </source>
</reference>
<name>A0A1G6MBH2_9NOCA</name>
<dbReference type="Proteomes" id="UP000199417">
    <property type="component" value="Unassembled WGS sequence"/>
</dbReference>
<protein>
    <submittedName>
        <fullName evidence="2">Uncharacterized protein</fullName>
    </submittedName>
</protein>
<sequence>MSTATILRASGRSRRPTALPGREHDGSLPEGWAATTGTFVGDTRRPSFLERKGEAVKLATTWTFGLLTAAAVVFGGLGGDWSANAVGPTPCPVVPVQADDPDDDHERQMREQEQRERNQDLRERRDGGVPRLCLPYEGSSAVA</sequence>
<organism evidence="2 3">
    <name type="scientific">Rhodococcus tukisamuensis</name>
    <dbReference type="NCBI Taxonomy" id="168276"/>
    <lineage>
        <taxon>Bacteria</taxon>
        <taxon>Bacillati</taxon>
        <taxon>Actinomycetota</taxon>
        <taxon>Actinomycetes</taxon>
        <taxon>Mycobacteriales</taxon>
        <taxon>Nocardiaceae</taxon>
        <taxon>Rhodococcus</taxon>
    </lineage>
</organism>
<dbReference type="AlphaFoldDB" id="A0A1G6MBH2"/>
<evidence type="ECO:0000313" key="2">
    <source>
        <dbReference type="EMBL" id="SDC52922.1"/>
    </source>
</evidence>
<proteinExistence type="predicted"/>
<feature type="compositionally biased region" description="Basic and acidic residues" evidence="1">
    <location>
        <begin position="104"/>
        <end position="128"/>
    </location>
</feature>
<evidence type="ECO:0000313" key="3">
    <source>
        <dbReference type="Proteomes" id="UP000199417"/>
    </source>
</evidence>
<accession>A0A1G6MBH2</accession>
<feature type="region of interest" description="Disordered" evidence="1">
    <location>
        <begin position="84"/>
        <end position="143"/>
    </location>
</feature>
<keyword evidence="3" id="KW-1185">Reference proteome</keyword>
<feature type="region of interest" description="Disordered" evidence="1">
    <location>
        <begin position="1"/>
        <end position="45"/>
    </location>
</feature>
<gene>
    <name evidence="2" type="ORF">SAMN05444580_101122</name>
</gene>